<reference evidence="4 5" key="1">
    <citation type="submission" date="2016-07" db="EMBL/GenBank/DDBJ databases">
        <title>Pervasive Adenine N6-methylation of Active Genes in Fungi.</title>
        <authorList>
            <consortium name="DOE Joint Genome Institute"/>
            <person name="Mondo S.J."/>
            <person name="Dannebaum R.O."/>
            <person name="Kuo R.C."/>
            <person name="Labutti K."/>
            <person name="Haridas S."/>
            <person name="Kuo A."/>
            <person name="Salamov A."/>
            <person name="Ahrendt S.R."/>
            <person name="Lipzen A."/>
            <person name="Sullivan W."/>
            <person name="Andreopoulos W.B."/>
            <person name="Clum A."/>
            <person name="Lindquist E."/>
            <person name="Daum C."/>
            <person name="Ramamoorthy G.K."/>
            <person name="Gryganskyi A."/>
            <person name="Culley D."/>
            <person name="Magnuson J.K."/>
            <person name="James T.Y."/>
            <person name="O'Malley M.A."/>
            <person name="Stajich J.E."/>
            <person name="Spatafora J.W."/>
            <person name="Visel A."/>
            <person name="Grigoriev I.V."/>
        </authorList>
    </citation>
    <scope>NUCLEOTIDE SEQUENCE [LARGE SCALE GENOMIC DNA]</scope>
    <source>
        <strain evidence="4 5">JEL800</strain>
    </source>
</reference>
<evidence type="ECO:0008006" key="6">
    <source>
        <dbReference type="Google" id="ProtNLM"/>
    </source>
</evidence>
<dbReference type="InterPro" id="IPR003111">
    <property type="entry name" value="Lon_prtase_N"/>
</dbReference>
<dbReference type="EMBL" id="MCGO01000039">
    <property type="protein sequence ID" value="ORY39516.1"/>
    <property type="molecule type" value="Genomic_DNA"/>
</dbReference>
<protein>
    <recommendedName>
        <fullName evidence="6">LON-domain-containing protein</fullName>
    </recommendedName>
</protein>
<evidence type="ECO:0000313" key="5">
    <source>
        <dbReference type="Proteomes" id="UP000193642"/>
    </source>
</evidence>
<gene>
    <name evidence="4" type="ORF">BCR33DRAFT_719990</name>
</gene>
<dbReference type="Gene3D" id="3.30.40.10">
    <property type="entry name" value="Zinc/RING finger domain, C3HC4 (zinc finger)"/>
    <property type="match status" value="1"/>
</dbReference>
<dbReference type="PROSITE" id="PS51787">
    <property type="entry name" value="LON_N"/>
    <property type="match status" value="1"/>
</dbReference>
<comment type="caution">
    <text evidence="4">The sequence shown here is derived from an EMBL/GenBank/DDBJ whole genome shotgun (WGS) entry which is preliminary data.</text>
</comment>
<keyword evidence="5" id="KW-1185">Reference proteome</keyword>
<dbReference type="Gene3D" id="2.30.130.40">
    <property type="entry name" value="LON domain-like"/>
    <property type="match status" value="1"/>
</dbReference>
<evidence type="ECO:0000256" key="1">
    <source>
        <dbReference type="PROSITE-ProRule" id="PRU00175"/>
    </source>
</evidence>
<dbReference type="SUPFAM" id="SSF57850">
    <property type="entry name" value="RING/U-box"/>
    <property type="match status" value="1"/>
</dbReference>
<dbReference type="GO" id="GO:0061630">
    <property type="term" value="F:ubiquitin protein ligase activity"/>
    <property type="evidence" value="ECO:0007669"/>
    <property type="project" value="TreeGrafter"/>
</dbReference>
<dbReference type="AlphaFoldDB" id="A0A1Y2BXP6"/>
<organism evidence="4 5">
    <name type="scientific">Rhizoclosmatium globosum</name>
    <dbReference type="NCBI Taxonomy" id="329046"/>
    <lineage>
        <taxon>Eukaryota</taxon>
        <taxon>Fungi</taxon>
        <taxon>Fungi incertae sedis</taxon>
        <taxon>Chytridiomycota</taxon>
        <taxon>Chytridiomycota incertae sedis</taxon>
        <taxon>Chytridiomycetes</taxon>
        <taxon>Chytridiales</taxon>
        <taxon>Chytriomycetaceae</taxon>
        <taxon>Rhizoclosmatium</taxon>
    </lineage>
</organism>
<evidence type="ECO:0000259" key="2">
    <source>
        <dbReference type="PROSITE" id="PS50089"/>
    </source>
</evidence>
<evidence type="ECO:0000313" key="4">
    <source>
        <dbReference type="EMBL" id="ORY39516.1"/>
    </source>
</evidence>
<dbReference type="PANTHER" id="PTHR23327:SF42">
    <property type="entry name" value="LON PEPTIDASE N-TERMINAL DOMAIN AND RING FINGER PROTEIN C14F5.10C"/>
    <property type="match status" value="1"/>
</dbReference>
<dbReference type="SMART" id="SM00464">
    <property type="entry name" value="LON"/>
    <property type="match status" value="1"/>
</dbReference>
<dbReference type="PANTHER" id="PTHR23327">
    <property type="entry name" value="RING FINGER PROTEIN 127"/>
    <property type="match status" value="1"/>
</dbReference>
<dbReference type="PROSITE" id="PS50089">
    <property type="entry name" value="ZF_RING_2"/>
    <property type="match status" value="1"/>
</dbReference>
<keyword evidence="1" id="KW-0479">Metal-binding</keyword>
<name>A0A1Y2BXP6_9FUNG</name>
<dbReference type="InterPro" id="IPR015947">
    <property type="entry name" value="PUA-like_sf"/>
</dbReference>
<dbReference type="Gene3D" id="1.20.58.1480">
    <property type="match status" value="1"/>
</dbReference>
<dbReference type="SUPFAM" id="SSF88697">
    <property type="entry name" value="PUA domain-like"/>
    <property type="match status" value="1"/>
</dbReference>
<dbReference type="GO" id="GO:0008270">
    <property type="term" value="F:zinc ion binding"/>
    <property type="evidence" value="ECO:0007669"/>
    <property type="project" value="UniProtKB-KW"/>
</dbReference>
<dbReference type="InterPro" id="IPR046336">
    <property type="entry name" value="Lon_prtase_N_sf"/>
</dbReference>
<dbReference type="OrthoDB" id="264917at2759"/>
<proteinExistence type="predicted"/>
<feature type="domain" description="Lon N-terminal" evidence="3">
    <location>
        <begin position="299"/>
        <end position="509"/>
    </location>
</feature>
<keyword evidence="1" id="KW-0862">Zinc</keyword>
<dbReference type="STRING" id="329046.A0A1Y2BXP6"/>
<evidence type="ECO:0000259" key="3">
    <source>
        <dbReference type="PROSITE" id="PS51787"/>
    </source>
</evidence>
<dbReference type="Proteomes" id="UP000193642">
    <property type="component" value="Unassembled WGS sequence"/>
</dbReference>
<dbReference type="Pfam" id="PF02190">
    <property type="entry name" value="LON_substr_bdg"/>
    <property type="match status" value="1"/>
</dbReference>
<keyword evidence="1" id="KW-0863">Zinc-finger</keyword>
<feature type="domain" description="RING-type" evidence="2">
    <location>
        <begin position="210"/>
        <end position="248"/>
    </location>
</feature>
<accession>A0A1Y2BXP6</accession>
<dbReference type="InterPro" id="IPR001841">
    <property type="entry name" value="Znf_RING"/>
</dbReference>
<dbReference type="InterPro" id="IPR013083">
    <property type="entry name" value="Znf_RING/FYVE/PHD"/>
</dbReference>
<sequence>MTLPCGASVCTACVKQPAPTDEQLALEADLAKTFESNTLPHALSFSIRSFRCPAKHCRRKHTGTPVADWVLGSLVRVLFPTETKVLDDAVVVPGSGLQLPLLVRSRRLLREARFEEAIRVADEAHVLNPWNRRGLIARRIAELRWREAGLDVMEIDDPGMDTGGSDGGVFVDPFKLKQGPPGVVVTVPPVPQGVSLGSTSSGSQELGIDCPLCLNPVVGPITLKCGHSACRVCLLDSCKTLTACGVCRAPLPTFESLLKYPENVVLGKVISEWMKGNEGWMKVKEEHAKEMEKYQAQTEYTIPLFVCTLAFPGTKQEFNIFEPRYRVMVKECLDEDGVFGLCIPKRSLNPFDEKYSVYGTAVSIEMSEAVMLDLQETSKGPLPRYYIQSKSRFRFKIVEEDVFISPEGLHYAKVKRIEDVDPDYEDVSYDSFEYAVNILKVRQNVHSMLTGLDPIRVQLLIQGYGKMPDDPALLSFWALQWVPMNIKTKYELLSCINPCERIRYIADRL</sequence>